<organism evidence="1 2">
    <name type="scientific">Scortum barcoo</name>
    <name type="common">barcoo grunter</name>
    <dbReference type="NCBI Taxonomy" id="214431"/>
    <lineage>
        <taxon>Eukaryota</taxon>
        <taxon>Metazoa</taxon>
        <taxon>Chordata</taxon>
        <taxon>Craniata</taxon>
        <taxon>Vertebrata</taxon>
        <taxon>Euteleostomi</taxon>
        <taxon>Actinopterygii</taxon>
        <taxon>Neopterygii</taxon>
        <taxon>Teleostei</taxon>
        <taxon>Neoteleostei</taxon>
        <taxon>Acanthomorphata</taxon>
        <taxon>Eupercaria</taxon>
        <taxon>Centrarchiformes</taxon>
        <taxon>Terapontoidei</taxon>
        <taxon>Terapontidae</taxon>
        <taxon>Scortum</taxon>
    </lineage>
</organism>
<dbReference type="EMBL" id="CM041545">
    <property type="protein sequence ID" value="KAI3362477.1"/>
    <property type="molecule type" value="Genomic_DNA"/>
</dbReference>
<name>A0ACB8W3N9_9TELE</name>
<reference evidence="1" key="1">
    <citation type="submission" date="2022-04" db="EMBL/GenBank/DDBJ databases">
        <title>Jade perch genome.</title>
        <authorList>
            <person name="Chao B."/>
        </authorList>
    </citation>
    <scope>NUCLEOTIDE SEQUENCE</scope>
    <source>
        <strain evidence="1">CB-2022</strain>
    </source>
</reference>
<keyword evidence="2" id="KW-1185">Reference proteome</keyword>
<accession>A0ACB8W3N9</accession>
<evidence type="ECO:0000313" key="2">
    <source>
        <dbReference type="Proteomes" id="UP000831701"/>
    </source>
</evidence>
<comment type="caution">
    <text evidence="1">The sequence shown here is derived from an EMBL/GenBank/DDBJ whole genome shotgun (WGS) entry which is preliminary data.</text>
</comment>
<protein>
    <submittedName>
        <fullName evidence="1">Uncharacterized protein</fullName>
    </submittedName>
</protein>
<evidence type="ECO:0000313" key="1">
    <source>
        <dbReference type="EMBL" id="KAI3362477.1"/>
    </source>
</evidence>
<dbReference type="Proteomes" id="UP000831701">
    <property type="component" value="Chromosome 15"/>
</dbReference>
<proteinExistence type="predicted"/>
<gene>
    <name evidence="1" type="ORF">L3Q82_012762</name>
</gene>
<sequence length="78" mass="8464">MLKGNPAGVQHALGTGLTYCRQCEPSSCSGRTETEQPLAKAPGPHTRGALPTEYHMKDTVECLLQIHKAHVDWLGKLP</sequence>